<feature type="region of interest" description="Disordered" evidence="1">
    <location>
        <begin position="78"/>
        <end position="105"/>
    </location>
</feature>
<gene>
    <name evidence="2" type="ORF">GUJ93_ZPchr0006g45306</name>
</gene>
<keyword evidence="3" id="KW-1185">Reference proteome</keyword>
<reference evidence="2" key="1">
    <citation type="journal article" date="2021" name="bioRxiv">
        <title>Whole Genome Assembly and Annotation of Northern Wild Rice, Zizania palustris L., Supports a Whole Genome Duplication in the Zizania Genus.</title>
        <authorList>
            <person name="Haas M."/>
            <person name="Kono T."/>
            <person name="Macchietto M."/>
            <person name="Millas R."/>
            <person name="McGilp L."/>
            <person name="Shao M."/>
            <person name="Duquette J."/>
            <person name="Hirsch C.N."/>
            <person name="Kimball J."/>
        </authorList>
    </citation>
    <scope>NUCLEOTIDE SEQUENCE</scope>
    <source>
        <tissue evidence="2">Fresh leaf tissue</tissue>
    </source>
</reference>
<dbReference type="Proteomes" id="UP000729402">
    <property type="component" value="Unassembled WGS sequence"/>
</dbReference>
<evidence type="ECO:0000256" key="1">
    <source>
        <dbReference type="SAM" id="MobiDB-lite"/>
    </source>
</evidence>
<feature type="region of interest" description="Disordered" evidence="1">
    <location>
        <begin position="1"/>
        <end position="52"/>
    </location>
</feature>
<evidence type="ECO:0000313" key="3">
    <source>
        <dbReference type="Proteomes" id="UP000729402"/>
    </source>
</evidence>
<comment type="caution">
    <text evidence="2">The sequence shown here is derived from an EMBL/GenBank/DDBJ whole genome shotgun (WGS) entry which is preliminary data.</text>
</comment>
<accession>A0A8J5T3S8</accession>
<sequence length="105" mass="11539">MAASPEFYRPSAPAFPPCASPLAGADDEYTTYRTPSPGLKEPAACPPAPRKPKSAVCRKLNFDPARVVTLRLDELERLFRPMPPQPQPQPQRLTACSPDKKPRLA</sequence>
<reference evidence="2" key="2">
    <citation type="submission" date="2021-02" db="EMBL/GenBank/DDBJ databases">
        <authorList>
            <person name="Kimball J.A."/>
            <person name="Haas M.W."/>
            <person name="Macchietto M."/>
            <person name="Kono T."/>
            <person name="Duquette J."/>
            <person name="Shao M."/>
        </authorList>
    </citation>
    <scope>NUCLEOTIDE SEQUENCE</scope>
    <source>
        <tissue evidence="2">Fresh leaf tissue</tissue>
    </source>
</reference>
<protein>
    <submittedName>
        <fullName evidence="2">Uncharacterized protein</fullName>
    </submittedName>
</protein>
<dbReference type="EMBL" id="JAAALK010000283">
    <property type="protein sequence ID" value="KAG8073088.1"/>
    <property type="molecule type" value="Genomic_DNA"/>
</dbReference>
<proteinExistence type="predicted"/>
<organism evidence="2 3">
    <name type="scientific">Zizania palustris</name>
    <name type="common">Northern wild rice</name>
    <dbReference type="NCBI Taxonomy" id="103762"/>
    <lineage>
        <taxon>Eukaryota</taxon>
        <taxon>Viridiplantae</taxon>
        <taxon>Streptophyta</taxon>
        <taxon>Embryophyta</taxon>
        <taxon>Tracheophyta</taxon>
        <taxon>Spermatophyta</taxon>
        <taxon>Magnoliopsida</taxon>
        <taxon>Liliopsida</taxon>
        <taxon>Poales</taxon>
        <taxon>Poaceae</taxon>
        <taxon>BOP clade</taxon>
        <taxon>Oryzoideae</taxon>
        <taxon>Oryzeae</taxon>
        <taxon>Zizaniinae</taxon>
        <taxon>Zizania</taxon>
    </lineage>
</organism>
<name>A0A8J5T3S8_ZIZPA</name>
<dbReference type="AlphaFoldDB" id="A0A8J5T3S8"/>
<evidence type="ECO:0000313" key="2">
    <source>
        <dbReference type="EMBL" id="KAG8073088.1"/>
    </source>
</evidence>